<dbReference type="RefSeq" id="WP_155667002.1">
    <property type="nucleotide sequence ID" value="NZ_WOCA01000002.1"/>
</dbReference>
<dbReference type="Proteomes" id="UP000469125">
    <property type="component" value="Unassembled WGS sequence"/>
</dbReference>
<name>A0A6N8FF80_9BACI</name>
<evidence type="ECO:0000259" key="4">
    <source>
        <dbReference type="Pfam" id="PF01757"/>
    </source>
</evidence>
<feature type="transmembrane region" description="Helical" evidence="3">
    <location>
        <begin position="210"/>
        <end position="226"/>
    </location>
</feature>
<organism evidence="6 7">
    <name type="scientific">Ornithinibacillus caprae</name>
    <dbReference type="NCBI Taxonomy" id="2678566"/>
    <lineage>
        <taxon>Bacteria</taxon>
        <taxon>Bacillati</taxon>
        <taxon>Bacillota</taxon>
        <taxon>Bacilli</taxon>
        <taxon>Bacillales</taxon>
        <taxon>Bacillaceae</taxon>
        <taxon>Ornithinibacillus</taxon>
    </lineage>
</organism>
<accession>A0A6N8FF80</accession>
<feature type="transmembrane region" description="Helical" evidence="3">
    <location>
        <begin position="298"/>
        <end position="319"/>
    </location>
</feature>
<feature type="transmembrane region" description="Helical" evidence="3">
    <location>
        <begin position="364"/>
        <end position="382"/>
    </location>
</feature>
<keyword evidence="6" id="KW-0808">Transferase</keyword>
<comment type="caution">
    <text evidence="6">The sequence shown here is derived from an EMBL/GenBank/DDBJ whole genome shotgun (WGS) entry which is preliminary data.</text>
</comment>
<keyword evidence="3" id="KW-0472">Membrane</keyword>
<dbReference type="InterPro" id="IPR002656">
    <property type="entry name" value="Acyl_transf_3_dom"/>
</dbReference>
<feature type="domain" description="Acyltransferase 3" evidence="4">
    <location>
        <begin position="15"/>
        <end position="345"/>
    </location>
</feature>
<dbReference type="InterPro" id="IPR050879">
    <property type="entry name" value="Acyltransferase_3"/>
</dbReference>
<evidence type="ECO:0000256" key="3">
    <source>
        <dbReference type="SAM" id="Phobius"/>
    </source>
</evidence>
<dbReference type="Pfam" id="PF01757">
    <property type="entry name" value="Acyl_transf_3"/>
    <property type="match status" value="1"/>
</dbReference>
<dbReference type="AlphaFoldDB" id="A0A6N8FF80"/>
<feature type="domain" description="SGNH" evidence="5">
    <location>
        <begin position="441"/>
        <end position="657"/>
    </location>
</feature>
<feature type="transmembrane region" description="Helical" evidence="3">
    <location>
        <begin position="233"/>
        <end position="253"/>
    </location>
</feature>
<feature type="transmembrane region" description="Helical" evidence="3">
    <location>
        <begin position="259"/>
        <end position="277"/>
    </location>
</feature>
<dbReference type="GO" id="GO:0009103">
    <property type="term" value="P:lipopolysaccharide biosynthetic process"/>
    <property type="evidence" value="ECO:0007669"/>
    <property type="project" value="TreeGrafter"/>
</dbReference>
<evidence type="ECO:0000259" key="5">
    <source>
        <dbReference type="Pfam" id="PF19040"/>
    </source>
</evidence>
<feature type="transmembrane region" description="Helical" evidence="3">
    <location>
        <begin position="177"/>
        <end position="195"/>
    </location>
</feature>
<comment type="subcellular location">
    <subcellularLocation>
        <location evidence="1">Membrane</location>
    </subcellularLocation>
</comment>
<evidence type="ECO:0000313" key="6">
    <source>
        <dbReference type="EMBL" id="MUK87356.1"/>
    </source>
</evidence>
<evidence type="ECO:0000256" key="2">
    <source>
        <dbReference type="ARBA" id="ARBA00007400"/>
    </source>
</evidence>
<protein>
    <submittedName>
        <fullName evidence="6">Acyltransferase family protein</fullName>
    </submittedName>
</protein>
<keyword evidence="6" id="KW-0012">Acyltransferase</keyword>
<dbReference type="PANTHER" id="PTHR23028:SF53">
    <property type="entry name" value="ACYL_TRANSF_3 DOMAIN-CONTAINING PROTEIN"/>
    <property type="match status" value="1"/>
</dbReference>
<reference evidence="6 7" key="1">
    <citation type="submission" date="2019-11" db="EMBL/GenBank/DDBJ databases">
        <authorList>
            <person name="Li X."/>
        </authorList>
    </citation>
    <scope>NUCLEOTIDE SEQUENCE [LARGE SCALE GENOMIC DNA]</scope>
    <source>
        <strain evidence="6 7">L9</strain>
    </source>
</reference>
<keyword evidence="3" id="KW-1133">Transmembrane helix</keyword>
<feature type="transmembrane region" description="Helical" evidence="3">
    <location>
        <begin position="325"/>
        <end position="344"/>
    </location>
</feature>
<keyword evidence="3" id="KW-0812">Transmembrane</keyword>
<sequence>MKQQDTLIQKKFRPEIEGVRAVAALLVAIYHIWFGKVSGGVDVFFIVSGFLITTSILSNYQRTGKIVFITYYLNLMKRLIPLGFLVLVLITIASYLFLPQIVWSETIKQLFASALYYENWQLAFNSVDYLAQNNEASPVQHFWAMSLQGQFYLIWPVVMLIAIFLDKYIIKKSFRTSVLMVLITLFTISIIYSIYKTSANQSWAYFDTFARVWEFTLGGILALTIFKVHLKESIAVILGWLGLVIIISTGLLLPVSTVFPGYAALYPITGVILIMISGSNGGRFGVHNILASKPLTSLGGISYGIYLFHWPILVFYYEISEKAEVSFLHGLLIIAVSILLSYIVTSLIEKPIRSVSVQSNRPKVIAIIFAFMIPMLTVNSLWQLEVKSSEVELTNIVFDLEYPGAMVFSQIDDTQMDEGVEVRPNPLQSRQDKPVSYPDGCHQVQGESEVIKCEYGVMDDPEYVIAIVGGSHSAQWLPTLQTISETESIKIINMTKSACRFTTSEDDIEEDCQNWNKKVIPELVELNPDLVFATADIGSTQTIPNGYVEQWKKLEEHNISVFAIRDNAWLNFDPAVCAEENYSNYLECSVDQEDVLPKVGAWDKLDNKPSNVFYYDLSEYFCEDGRCDIVVGNILVYRDSHHITATYARSLAPVLKPYIMNALKEIDK</sequence>
<comment type="similarity">
    <text evidence="2">Belongs to the acyltransferase 3 family.</text>
</comment>
<proteinExistence type="inferred from homology"/>
<dbReference type="GO" id="GO:0016747">
    <property type="term" value="F:acyltransferase activity, transferring groups other than amino-acyl groups"/>
    <property type="evidence" value="ECO:0007669"/>
    <property type="project" value="InterPro"/>
</dbReference>
<feature type="transmembrane region" description="Helical" evidence="3">
    <location>
        <begin position="142"/>
        <end position="165"/>
    </location>
</feature>
<feature type="transmembrane region" description="Helical" evidence="3">
    <location>
        <begin position="39"/>
        <end position="58"/>
    </location>
</feature>
<feature type="transmembrane region" description="Helical" evidence="3">
    <location>
        <begin position="12"/>
        <end position="33"/>
    </location>
</feature>
<evidence type="ECO:0000313" key="7">
    <source>
        <dbReference type="Proteomes" id="UP000469125"/>
    </source>
</evidence>
<keyword evidence="7" id="KW-1185">Reference proteome</keyword>
<dbReference type="InterPro" id="IPR043968">
    <property type="entry name" value="SGNH"/>
</dbReference>
<dbReference type="PANTHER" id="PTHR23028">
    <property type="entry name" value="ACETYLTRANSFERASE"/>
    <property type="match status" value="1"/>
</dbReference>
<feature type="transmembrane region" description="Helical" evidence="3">
    <location>
        <begin position="79"/>
        <end position="98"/>
    </location>
</feature>
<gene>
    <name evidence="6" type="ORF">GMD78_02935</name>
</gene>
<dbReference type="EMBL" id="WOCA01000002">
    <property type="protein sequence ID" value="MUK87356.1"/>
    <property type="molecule type" value="Genomic_DNA"/>
</dbReference>
<dbReference type="GO" id="GO:0016020">
    <property type="term" value="C:membrane"/>
    <property type="evidence" value="ECO:0007669"/>
    <property type="project" value="TreeGrafter"/>
</dbReference>
<dbReference type="Pfam" id="PF19040">
    <property type="entry name" value="SGNH"/>
    <property type="match status" value="1"/>
</dbReference>
<evidence type="ECO:0000256" key="1">
    <source>
        <dbReference type="ARBA" id="ARBA00004370"/>
    </source>
</evidence>